<dbReference type="PROSITE" id="PS50071">
    <property type="entry name" value="HOMEOBOX_2"/>
    <property type="match status" value="1"/>
</dbReference>
<accession>A0A162YJ08</accession>
<evidence type="ECO:0000259" key="9">
    <source>
        <dbReference type="PROSITE" id="PS50071"/>
    </source>
</evidence>
<dbReference type="PROSITE" id="PS00027">
    <property type="entry name" value="HOMEOBOX_1"/>
    <property type="match status" value="1"/>
</dbReference>
<evidence type="ECO:0000256" key="6">
    <source>
        <dbReference type="PROSITE-ProRule" id="PRU00108"/>
    </source>
</evidence>
<evidence type="ECO:0000256" key="5">
    <source>
        <dbReference type="ARBA" id="ARBA00023242"/>
    </source>
</evidence>
<feature type="domain" description="Homeobox" evidence="9">
    <location>
        <begin position="14"/>
        <end position="74"/>
    </location>
</feature>
<dbReference type="EMBL" id="KV440971">
    <property type="protein sequence ID" value="OAD81035.1"/>
    <property type="molecule type" value="Genomic_DNA"/>
</dbReference>
<reference evidence="11" key="1">
    <citation type="submission" date="2015-06" db="EMBL/GenBank/DDBJ databases">
        <title>Expansion of signal transduction pathways in fungi by whole-genome duplication.</title>
        <authorList>
            <consortium name="DOE Joint Genome Institute"/>
            <person name="Corrochano L.M."/>
            <person name="Kuo A."/>
            <person name="Marcet-Houben M."/>
            <person name="Polaino S."/>
            <person name="Salamov A."/>
            <person name="Villalobos J.M."/>
            <person name="Alvarez M.I."/>
            <person name="Avalos J."/>
            <person name="Benito E.P."/>
            <person name="Benoit I."/>
            <person name="Burger G."/>
            <person name="Camino L.P."/>
            <person name="Canovas D."/>
            <person name="Cerda-Olmedo E."/>
            <person name="Cheng J.-F."/>
            <person name="Dominguez A."/>
            <person name="Elias M."/>
            <person name="Eslava A.P."/>
            <person name="Glaser F."/>
            <person name="Grimwood J."/>
            <person name="Gutierrez G."/>
            <person name="Heitman J."/>
            <person name="Henrissat B."/>
            <person name="Iturriaga E.A."/>
            <person name="Lang B.F."/>
            <person name="Lavin J.L."/>
            <person name="Lee S."/>
            <person name="Li W."/>
            <person name="Lindquist E."/>
            <person name="Lopez-Garcia S."/>
            <person name="Luque E.M."/>
            <person name="Marcos A.T."/>
            <person name="Martin J."/>
            <person name="McCluskey K."/>
            <person name="Medina H.R."/>
            <person name="Miralles-Duran A."/>
            <person name="Miyazaki A."/>
            <person name="Munoz-Torres E."/>
            <person name="Oguiza J.A."/>
            <person name="Ohm R."/>
            <person name="Olmedo M."/>
            <person name="Orejas M."/>
            <person name="Ortiz-Castellanos L."/>
            <person name="Pisabarro A.G."/>
            <person name="Rodriguez-Romero J."/>
            <person name="Ruiz-Herrera J."/>
            <person name="Ruiz-Vazquez R."/>
            <person name="Sanz C."/>
            <person name="Schackwitz W."/>
            <person name="Schmutz J."/>
            <person name="Shahriari M."/>
            <person name="Shelest E."/>
            <person name="Silva-Franco F."/>
            <person name="Soanes D."/>
            <person name="Syed K."/>
            <person name="Tagua V.G."/>
            <person name="Talbot N.J."/>
            <person name="Thon M."/>
            <person name="De vries R.P."/>
            <person name="Wiebenga A."/>
            <person name="Yadav J.S."/>
            <person name="Braun E.L."/>
            <person name="Baker S."/>
            <person name="Garre V."/>
            <person name="Horwitz B."/>
            <person name="Torres-Martinez S."/>
            <person name="Idnurm A."/>
            <person name="Herrera-Estrella A."/>
            <person name="Gabaldon T."/>
            <person name="Grigoriev I.V."/>
        </authorList>
    </citation>
    <scope>NUCLEOTIDE SEQUENCE [LARGE SCALE GENOMIC DNA]</scope>
    <source>
        <strain evidence="11">NRRL 1555(-)</strain>
    </source>
</reference>
<dbReference type="CDD" id="cd00086">
    <property type="entry name" value="homeodomain"/>
    <property type="match status" value="1"/>
</dbReference>
<dbReference type="Pfam" id="PF24818">
    <property type="entry name" value="PH_TRF2_HOY1"/>
    <property type="match status" value="1"/>
</dbReference>
<protein>
    <submittedName>
        <fullName evidence="10">Homeodomain-like DNA binding domain-containing transcription factor</fullName>
    </submittedName>
</protein>
<keyword evidence="2" id="KW-0217">Developmental protein</keyword>
<dbReference type="GO" id="GO:0005634">
    <property type="term" value="C:nucleus"/>
    <property type="evidence" value="ECO:0007669"/>
    <property type="project" value="UniProtKB-SubCell"/>
</dbReference>
<dbReference type="RefSeq" id="XP_018299075.1">
    <property type="nucleotide sequence ID" value="XM_018438947.1"/>
</dbReference>
<organism evidence="10 11">
    <name type="scientific">Phycomyces blakesleeanus (strain ATCC 8743b / DSM 1359 / FGSC 10004 / NBRC 33097 / NRRL 1555)</name>
    <dbReference type="NCBI Taxonomy" id="763407"/>
    <lineage>
        <taxon>Eukaryota</taxon>
        <taxon>Fungi</taxon>
        <taxon>Fungi incertae sedis</taxon>
        <taxon>Mucoromycota</taxon>
        <taxon>Mucoromycotina</taxon>
        <taxon>Mucoromycetes</taxon>
        <taxon>Mucorales</taxon>
        <taxon>Phycomycetaceae</taxon>
        <taxon>Phycomyces</taxon>
    </lineage>
</organism>
<dbReference type="GO" id="GO:0000978">
    <property type="term" value="F:RNA polymerase II cis-regulatory region sequence-specific DNA binding"/>
    <property type="evidence" value="ECO:0007669"/>
    <property type="project" value="TreeGrafter"/>
</dbReference>
<dbReference type="AlphaFoldDB" id="A0A162YJ08"/>
<comment type="subcellular location">
    <subcellularLocation>
        <location evidence="1 6 7">Nucleus</location>
    </subcellularLocation>
</comment>
<dbReference type="InParanoid" id="A0A162YJ08"/>
<dbReference type="OrthoDB" id="6159439at2759"/>
<keyword evidence="3 6" id="KW-0238">DNA-binding</keyword>
<dbReference type="InterPro" id="IPR009057">
    <property type="entry name" value="Homeodomain-like_sf"/>
</dbReference>
<dbReference type="GeneID" id="28999853"/>
<dbReference type="STRING" id="763407.A0A162YJ08"/>
<dbReference type="GO" id="GO:0000981">
    <property type="term" value="F:DNA-binding transcription factor activity, RNA polymerase II-specific"/>
    <property type="evidence" value="ECO:0007669"/>
    <property type="project" value="InterPro"/>
</dbReference>
<keyword evidence="11" id="KW-1185">Reference proteome</keyword>
<dbReference type="Proteomes" id="UP000077315">
    <property type="component" value="Unassembled WGS sequence"/>
</dbReference>
<dbReference type="Gene3D" id="1.10.10.60">
    <property type="entry name" value="Homeodomain-like"/>
    <property type="match status" value="1"/>
</dbReference>
<dbReference type="PANTHER" id="PTHR45793:SF5">
    <property type="entry name" value="HOMEOTIC PROTEIN OCELLILESS"/>
    <property type="match status" value="1"/>
</dbReference>
<dbReference type="InterPro" id="IPR001356">
    <property type="entry name" value="HD"/>
</dbReference>
<sequence>MNQSSPLRESSSEDAITKKRTRVTPGQLTVLEETFIATATPDNKMRKQLAHQLQMPERSIQIWFQNRRAKVKMLQKRDLLREEQEATRARMYAKASSYKSSWYPSLGYNRPQVKMPIQRAWSTDNQPLPPSIPNFYPFLVDDISTPSMAPFDTMSTRNLYSISPSPSLYPMHISDNRQRRTADSELSIQSQPNISVNSPSHLITVNTVTVGSWHRMKIDREDLLCQCDFRDRTLTWFIRDSVYNFKMVLPFDIISVMRLSILEDSILATIDIDLIEPPMFYMENGGTDMTNGGFNWIQCSDFTEGIQATCILRHTLQGLAVDLRREMLAMAGADEQLCQIMRFPTQQDPQMSQFDQMLAQNWRHQSVPVHGFQPL</sequence>
<evidence type="ECO:0000256" key="2">
    <source>
        <dbReference type="ARBA" id="ARBA00022473"/>
    </source>
</evidence>
<gene>
    <name evidence="10" type="ORF">PHYBLDRAFT_184532</name>
</gene>
<dbReference type="InterPro" id="IPR017970">
    <property type="entry name" value="Homeobox_CS"/>
</dbReference>
<keyword evidence="4 6" id="KW-0371">Homeobox</keyword>
<proteinExistence type="predicted"/>
<dbReference type="Pfam" id="PF00046">
    <property type="entry name" value="Homeodomain"/>
    <property type="match status" value="1"/>
</dbReference>
<keyword evidence="5 6" id="KW-0539">Nucleus</keyword>
<evidence type="ECO:0000256" key="1">
    <source>
        <dbReference type="ARBA" id="ARBA00004123"/>
    </source>
</evidence>
<evidence type="ECO:0000256" key="7">
    <source>
        <dbReference type="RuleBase" id="RU000682"/>
    </source>
</evidence>
<dbReference type="SMART" id="SM00389">
    <property type="entry name" value="HOX"/>
    <property type="match status" value="1"/>
</dbReference>
<dbReference type="InterPro" id="IPR057939">
    <property type="entry name" value="TRF2_HOY1_PH"/>
</dbReference>
<feature type="region of interest" description="Disordered" evidence="8">
    <location>
        <begin position="1"/>
        <end position="21"/>
    </location>
</feature>
<evidence type="ECO:0000313" key="10">
    <source>
        <dbReference type="EMBL" id="OAD81035.1"/>
    </source>
</evidence>
<evidence type="ECO:0000256" key="8">
    <source>
        <dbReference type="SAM" id="MobiDB-lite"/>
    </source>
</evidence>
<evidence type="ECO:0000313" key="11">
    <source>
        <dbReference type="Proteomes" id="UP000077315"/>
    </source>
</evidence>
<evidence type="ECO:0000256" key="3">
    <source>
        <dbReference type="ARBA" id="ARBA00023125"/>
    </source>
</evidence>
<feature type="DNA-binding region" description="Homeobox" evidence="6">
    <location>
        <begin position="16"/>
        <end position="75"/>
    </location>
</feature>
<name>A0A162YJ08_PHYB8</name>
<dbReference type="VEuPathDB" id="FungiDB:PHYBLDRAFT_184532"/>
<evidence type="ECO:0000256" key="4">
    <source>
        <dbReference type="ARBA" id="ARBA00023155"/>
    </source>
</evidence>
<dbReference type="SUPFAM" id="SSF46689">
    <property type="entry name" value="Homeodomain-like"/>
    <property type="match status" value="1"/>
</dbReference>
<dbReference type="PANTHER" id="PTHR45793">
    <property type="entry name" value="HOMEOBOX PROTEIN"/>
    <property type="match status" value="1"/>
</dbReference>